<evidence type="ECO:0000256" key="3">
    <source>
        <dbReference type="PIRSR" id="PIRSR602401-1"/>
    </source>
</evidence>
<dbReference type="PROSITE" id="PS00086">
    <property type="entry name" value="CYTOCHROME_P450"/>
    <property type="match status" value="1"/>
</dbReference>
<dbReference type="EMBL" id="PVWK01000051">
    <property type="protein sequence ID" value="PSB30508.1"/>
    <property type="molecule type" value="Genomic_DNA"/>
</dbReference>
<dbReference type="Gene3D" id="1.10.630.10">
    <property type="entry name" value="Cytochrome P450"/>
    <property type="match status" value="1"/>
</dbReference>
<evidence type="ECO:0000256" key="1">
    <source>
        <dbReference type="ARBA" id="ARBA00001971"/>
    </source>
</evidence>
<dbReference type="AlphaFoldDB" id="A0A2T1ECS6"/>
<keyword evidence="3 4" id="KW-0408">Iron</keyword>
<evidence type="ECO:0000313" key="5">
    <source>
        <dbReference type="EMBL" id="PSB30508.1"/>
    </source>
</evidence>
<reference evidence="5 6" key="2">
    <citation type="submission" date="2018-03" db="EMBL/GenBank/DDBJ databases">
        <title>The ancient ancestry and fast evolution of plastids.</title>
        <authorList>
            <person name="Moore K.R."/>
            <person name="Magnabosco C."/>
            <person name="Momper L."/>
            <person name="Gold D.A."/>
            <person name="Bosak T."/>
            <person name="Fournier G.P."/>
        </authorList>
    </citation>
    <scope>NUCLEOTIDE SEQUENCE [LARGE SCALE GENOMIC DNA]</scope>
    <source>
        <strain evidence="5 6">ULC18</strain>
    </source>
</reference>
<dbReference type="Pfam" id="PF00067">
    <property type="entry name" value="p450"/>
    <property type="match status" value="1"/>
</dbReference>
<comment type="caution">
    <text evidence="5">The sequence shown here is derived from an EMBL/GenBank/DDBJ whole genome shotgun (WGS) entry which is preliminary data.</text>
</comment>
<evidence type="ECO:0000256" key="2">
    <source>
        <dbReference type="ARBA" id="ARBA00010617"/>
    </source>
</evidence>
<evidence type="ECO:0000313" key="6">
    <source>
        <dbReference type="Proteomes" id="UP000239576"/>
    </source>
</evidence>
<dbReference type="GO" id="GO:0004497">
    <property type="term" value="F:monooxygenase activity"/>
    <property type="evidence" value="ECO:0007669"/>
    <property type="project" value="UniProtKB-KW"/>
</dbReference>
<gene>
    <name evidence="5" type="ORF">C7B82_08655</name>
</gene>
<dbReference type="PRINTS" id="PR00385">
    <property type="entry name" value="P450"/>
</dbReference>
<dbReference type="InterPro" id="IPR036396">
    <property type="entry name" value="Cyt_P450_sf"/>
</dbReference>
<dbReference type="CDD" id="cd11053">
    <property type="entry name" value="CYP110-like"/>
    <property type="match status" value="1"/>
</dbReference>
<dbReference type="OrthoDB" id="446280at2"/>
<keyword evidence="6" id="KW-1185">Reference proteome</keyword>
<protein>
    <submittedName>
        <fullName evidence="5">Cytochrome P450</fullName>
    </submittedName>
</protein>
<keyword evidence="4" id="KW-0560">Oxidoreductase</keyword>
<feature type="binding site" description="axial binding residue" evidence="3">
    <location>
        <position position="404"/>
    </location>
    <ligand>
        <name>heme</name>
        <dbReference type="ChEBI" id="CHEBI:30413"/>
    </ligand>
    <ligandPart>
        <name>Fe</name>
        <dbReference type="ChEBI" id="CHEBI:18248"/>
    </ligandPart>
</feature>
<dbReference type="InterPro" id="IPR001128">
    <property type="entry name" value="Cyt_P450"/>
</dbReference>
<dbReference type="InterPro" id="IPR017972">
    <property type="entry name" value="Cyt_P450_CS"/>
</dbReference>
<comment type="similarity">
    <text evidence="2 4">Belongs to the cytochrome P450 family.</text>
</comment>
<dbReference type="Proteomes" id="UP000239576">
    <property type="component" value="Unassembled WGS sequence"/>
</dbReference>
<accession>A0A2T1ECS6</accession>
<keyword evidence="3 4" id="KW-0479">Metal-binding</keyword>
<dbReference type="SUPFAM" id="SSF48264">
    <property type="entry name" value="Cytochrome P450"/>
    <property type="match status" value="1"/>
</dbReference>
<dbReference type="PRINTS" id="PR00463">
    <property type="entry name" value="EP450I"/>
</dbReference>
<proteinExistence type="inferred from homology"/>
<keyword evidence="3 4" id="KW-0349">Heme</keyword>
<dbReference type="InterPro" id="IPR002401">
    <property type="entry name" value="Cyt_P450_E_grp-I"/>
</dbReference>
<dbReference type="GO" id="GO:0016705">
    <property type="term" value="F:oxidoreductase activity, acting on paired donors, with incorporation or reduction of molecular oxygen"/>
    <property type="evidence" value="ECO:0007669"/>
    <property type="project" value="InterPro"/>
</dbReference>
<dbReference type="GO" id="GO:0005506">
    <property type="term" value="F:iron ion binding"/>
    <property type="evidence" value="ECO:0007669"/>
    <property type="project" value="InterPro"/>
</dbReference>
<dbReference type="GO" id="GO:0020037">
    <property type="term" value="F:heme binding"/>
    <property type="evidence" value="ECO:0007669"/>
    <property type="project" value="InterPro"/>
</dbReference>
<sequence>MADFSTHSLNGPPKTSVWHRRLWGLRFIFHPLETLEARTQVYGDDYRLSQPDAKAALVYFSSPEALEALFTAKPEQLSAGRANQILQALIGEQGLVLLEGEAHQRQRQLLMPPFHGDRMRSYAQVIQAITTQTMSQWKPGTTFAVRPAMQSISLQVILKAVFGLNAGSRYEQLRQALSQMLDGFGSPISAMLLFYPFLQKDWGAWSPWGRFLRLRQQVDALLYAEIADRHRHSDANRTDILALLMAARDSEGQPLSDVELRDELMTLLFAGHETTASALAWSLYWITFLPDVYTQLLSEINALKVTADPDPMTIARLPYLNAVCQETLRLYPIAISAFPRVVKQPITLAGYDLEAGTVIMPSIYLAHHRAAVYPEPKRFRPERFLERQFSPYEYLPFGGGDRRCIGSAFALFEMKLVLFQLLSNLELRLVNTKPVRPLRRGLTVAPSDQLRLQVTSLRRSAVGD</sequence>
<organism evidence="5 6">
    <name type="scientific">Stenomitos frigidus ULC18</name>
    <dbReference type="NCBI Taxonomy" id="2107698"/>
    <lineage>
        <taxon>Bacteria</taxon>
        <taxon>Bacillati</taxon>
        <taxon>Cyanobacteriota</taxon>
        <taxon>Cyanophyceae</taxon>
        <taxon>Leptolyngbyales</taxon>
        <taxon>Leptolyngbyaceae</taxon>
        <taxon>Stenomitos</taxon>
    </lineage>
</organism>
<keyword evidence="4" id="KW-0503">Monooxygenase</keyword>
<reference evidence="6" key="1">
    <citation type="submission" date="2018-02" db="EMBL/GenBank/DDBJ databases">
        <authorList>
            <person name="Moore K."/>
            <person name="Momper L."/>
        </authorList>
    </citation>
    <scope>NUCLEOTIDE SEQUENCE [LARGE SCALE GENOMIC DNA]</scope>
    <source>
        <strain evidence="6">ULC18</strain>
    </source>
</reference>
<dbReference type="PANTHER" id="PTHR24305">
    <property type="entry name" value="CYTOCHROME P450"/>
    <property type="match status" value="1"/>
</dbReference>
<comment type="cofactor">
    <cofactor evidence="1 3">
        <name>heme</name>
        <dbReference type="ChEBI" id="CHEBI:30413"/>
    </cofactor>
</comment>
<dbReference type="PANTHER" id="PTHR24305:SF166">
    <property type="entry name" value="CYTOCHROME P450 12A4, MITOCHONDRIAL-RELATED"/>
    <property type="match status" value="1"/>
</dbReference>
<evidence type="ECO:0000256" key="4">
    <source>
        <dbReference type="RuleBase" id="RU000461"/>
    </source>
</evidence>
<dbReference type="RefSeq" id="WP_106255902.1">
    <property type="nucleotide sequence ID" value="NZ_CAWNSW010000048.1"/>
</dbReference>
<name>A0A2T1ECS6_9CYAN</name>
<dbReference type="InterPro" id="IPR050121">
    <property type="entry name" value="Cytochrome_P450_monoxygenase"/>
</dbReference>